<name>E4XFQ0_OIKDI</name>
<organism evidence="2">
    <name type="scientific">Oikopleura dioica</name>
    <name type="common">Tunicate</name>
    <dbReference type="NCBI Taxonomy" id="34765"/>
    <lineage>
        <taxon>Eukaryota</taxon>
        <taxon>Metazoa</taxon>
        <taxon>Chordata</taxon>
        <taxon>Tunicata</taxon>
        <taxon>Appendicularia</taxon>
        <taxon>Copelata</taxon>
        <taxon>Oikopleuridae</taxon>
        <taxon>Oikopleura</taxon>
    </lineage>
</organism>
<dbReference type="Proteomes" id="UP000001307">
    <property type="component" value="Unassembled WGS sequence"/>
</dbReference>
<dbReference type="OrthoDB" id="10468538at2759"/>
<feature type="region of interest" description="Disordered" evidence="1">
    <location>
        <begin position="1"/>
        <end position="28"/>
    </location>
</feature>
<evidence type="ECO:0000313" key="2">
    <source>
        <dbReference type="EMBL" id="CBY24439.1"/>
    </source>
</evidence>
<keyword evidence="3" id="KW-1185">Reference proteome</keyword>
<evidence type="ECO:0000313" key="3">
    <source>
        <dbReference type="Proteomes" id="UP000001307"/>
    </source>
</evidence>
<accession>E4XFQ0</accession>
<dbReference type="InParanoid" id="E4XFQ0"/>
<evidence type="ECO:0000256" key="1">
    <source>
        <dbReference type="SAM" id="MobiDB-lite"/>
    </source>
</evidence>
<feature type="region of interest" description="Disordered" evidence="1">
    <location>
        <begin position="284"/>
        <end position="310"/>
    </location>
</feature>
<reference evidence="2" key="1">
    <citation type="journal article" date="2010" name="Science">
        <title>Plasticity of animal genome architecture unmasked by rapid evolution of a pelagic tunicate.</title>
        <authorList>
            <person name="Denoeud F."/>
            <person name="Henriet S."/>
            <person name="Mungpakdee S."/>
            <person name="Aury J.M."/>
            <person name="Da Silva C."/>
            <person name="Brinkmann H."/>
            <person name="Mikhaleva J."/>
            <person name="Olsen L.C."/>
            <person name="Jubin C."/>
            <person name="Canestro C."/>
            <person name="Bouquet J.M."/>
            <person name="Danks G."/>
            <person name="Poulain J."/>
            <person name="Campsteijn C."/>
            <person name="Adamski M."/>
            <person name="Cross I."/>
            <person name="Yadetie F."/>
            <person name="Muffato M."/>
            <person name="Louis A."/>
            <person name="Butcher S."/>
            <person name="Tsagkogeorga G."/>
            <person name="Konrad A."/>
            <person name="Singh S."/>
            <person name="Jensen M.F."/>
            <person name="Cong E.H."/>
            <person name="Eikeseth-Otteraa H."/>
            <person name="Noel B."/>
            <person name="Anthouard V."/>
            <person name="Porcel B.M."/>
            <person name="Kachouri-Lafond R."/>
            <person name="Nishino A."/>
            <person name="Ugolini M."/>
            <person name="Chourrout P."/>
            <person name="Nishida H."/>
            <person name="Aasland R."/>
            <person name="Huzurbazar S."/>
            <person name="Westhof E."/>
            <person name="Delsuc F."/>
            <person name="Lehrach H."/>
            <person name="Reinhardt R."/>
            <person name="Weissenbach J."/>
            <person name="Roy S.W."/>
            <person name="Artiguenave F."/>
            <person name="Postlethwait J.H."/>
            <person name="Manak J.R."/>
            <person name="Thompson E.M."/>
            <person name="Jaillon O."/>
            <person name="Du Pasquier L."/>
            <person name="Boudinot P."/>
            <person name="Liberles D.A."/>
            <person name="Volff J.N."/>
            <person name="Philippe H."/>
            <person name="Lenhard B."/>
            <person name="Roest Crollius H."/>
            <person name="Wincker P."/>
            <person name="Chourrout D."/>
        </authorList>
    </citation>
    <scope>NUCLEOTIDE SEQUENCE [LARGE SCALE GENOMIC DNA]</scope>
</reference>
<gene>
    <name evidence="2" type="ORF">GSOID_T00010301001</name>
</gene>
<protein>
    <submittedName>
        <fullName evidence="2">Uncharacterized protein</fullName>
    </submittedName>
</protein>
<dbReference type="EMBL" id="FN653046">
    <property type="protein sequence ID" value="CBY24439.1"/>
    <property type="molecule type" value="Genomic_DNA"/>
</dbReference>
<sequence length="483" mass="55934">MKSLEIKLQTQKQEMRLDQTRKRAKDKHELQQLITSANQERDRANLKMSGVENEKKNLENFVKDLENDLEEKSATITKLSSRIAHYEIVIEENKSISKDYAQQIEKQFKEIQAHYEKKEFEWSNKLASLEKQVRIEASKSEQIRVETDAQVSVLEKTKNNIESLLHQEQVLHKTLREEHERATHNYQQSLKMLEEKSSSFQKRALELGETETHLLAQNKTLQKISESQSKKIEELLNSISEAASEHEKEKNYFSNNETNLRMQIHRLRDVVKDMKADIETVESEDAKKLKEREEQLSEKERKMAKERAELTNEKANFKKIAGESGSEPSTGMTVELQNALEECVVLRREKQTLLERCNKLSHELKRASKTAEYGISESVKDRPLSAVENLQYELTKKQLGLVALDRHRVPYNPTEYTGSACDLPIPQDNSFLDSEVVSLSSLPNTDLSRIEAEDVPVKLTTRKKLKKLLPRQSVNYNSLRSTT</sequence>
<proteinExistence type="predicted"/>
<dbReference type="AlphaFoldDB" id="E4XFQ0"/>
<feature type="compositionally biased region" description="Basic and acidic residues" evidence="1">
    <location>
        <begin position="13"/>
        <end position="28"/>
    </location>
</feature>